<feature type="transmembrane region" description="Helical" evidence="1">
    <location>
        <begin position="35"/>
        <end position="66"/>
    </location>
</feature>
<keyword evidence="1" id="KW-1133">Transmembrane helix</keyword>
<reference evidence="3" key="2">
    <citation type="submission" date="2015-05" db="EMBL/GenBank/DDBJ databases">
        <title>Complete genome sequence of Corynebacterium testudinoris DSM 44614, recovered from necrotic lesions in the mouth of a tortoise.</title>
        <authorList>
            <person name="Ruckert C."/>
            <person name="Albersmeier A."/>
            <person name="Winkler A."/>
            <person name="Tauch A."/>
        </authorList>
    </citation>
    <scope>NUCLEOTIDE SEQUENCE [LARGE SCALE GENOMIC DNA]</scope>
    <source>
        <strain evidence="3">DSM 44614</strain>
    </source>
</reference>
<dbReference type="PATRIC" id="fig|136857.5.peg.1666"/>
<feature type="transmembrane region" description="Helical" evidence="1">
    <location>
        <begin position="131"/>
        <end position="157"/>
    </location>
</feature>
<evidence type="ECO:0000313" key="3">
    <source>
        <dbReference type="Proteomes" id="UP000035540"/>
    </source>
</evidence>
<dbReference type="STRING" id="136857.CTEST_08385"/>
<proteinExistence type="predicted"/>
<dbReference type="EMBL" id="CP011545">
    <property type="protein sequence ID" value="AKK09107.1"/>
    <property type="molecule type" value="Genomic_DNA"/>
</dbReference>
<dbReference type="KEGG" id="cted:CTEST_08385"/>
<keyword evidence="3" id="KW-1185">Reference proteome</keyword>
<protein>
    <recommendedName>
        <fullName evidence="4">Small multidrug efflux protein</fullName>
    </recommendedName>
</protein>
<evidence type="ECO:0000313" key="2">
    <source>
        <dbReference type="EMBL" id="AKK09107.1"/>
    </source>
</evidence>
<keyword evidence="1" id="KW-0472">Membrane</keyword>
<evidence type="ECO:0008006" key="4">
    <source>
        <dbReference type="Google" id="ProtNLM"/>
    </source>
</evidence>
<dbReference type="Proteomes" id="UP000035540">
    <property type="component" value="Chromosome"/>
</dbReference>
<dbReference type="OrthoDB" id="4570818at2"/>
<dbReference type="RefSeq" id="WP_052844340.1">
    <property type="nucleotide sequence ID" value="NZ_CP011545.1"/>
</dbReference>
<feature type="transmembrane region" description="Helical" evidence="1">
    <location>
        <begin position="7"/>
        <end position="29"/>
    </location>
</feature>
<organism evidence="2 3">
    <name type="scientific">Corynebacterium testudinoris</name>
    <dbReference type="NCBI Taxonomy" id="136857"/>
    <lineage>
        <taxon>Bacteria</taxon>
        <taxon>Bacillati</taxon>
        <taxon>Actinomycetota</taxon>
        <taxon>Actinomycetes</taxon>
        <taxon>Mycobacteriales</taxon>
        <taxon>Corynebacteriaceae</taxon>
        <taxon>Corynebacterium</taxon>
    </lineage>
</organism>
<accession>A0A0G3HDB1</accession>
<name>A0A0G3HDB1_9CORY</name>
<dbReference type="AlphaFoldDB" id="A0A0G3HDB1"/>
<sequence length="160" mass="16309">MQTLQNFVSSLPDAVQFLGVFLIGFIPFIESHAGSIIGIAAGVPIPVAVLAATLGNVLSVLAFVFVGDQIRRAVRGSRPNAASAEGKRASRAVENMKRFGVPGASLIGPALLPSQFTSTALVGAGAKRSTVVAWTLVAVVLWGVFSGAVAAGLFHAVGVV</sequence>
<reference evidence="2 3" key="1">
    <citation type="journal article" date="2015" name="Genome Announc.">
        <title>Complete Genome Sequence of the Type Strain Corynebacterium testudinoris DSM 44614, Recovered from Necrotic Lesions in the Mouth of a Tortoise.</title>
        <authorList>
            <person name="Ruckert C."/>
            <person name="Kriete M."/>
            <person name="Jaenicke S."/>
            <person name="Winkler A."/>
            <person name="Tauch A."/>
        </authorList>
    </citation>
    <scope>NUCLEOTIDE SEQUENCE [LARGE SCALE GENOMIC DNA]</scope>
    <source>
        <strain evidence="2 3">DSM 44614</strain>
    </source>
</reference>
<evidence type="ECO:0000256" key="1">
    <source>
        <dbReference type="SAM" id="Phobius"/>
    </source>
</evidence>
<gene>
    <name evidence="2" type="ORF">CTEST_08385</name>
</gene>
<keyword evidence="1" id="KW-0812">Transmembrane</keyword>